<reference evidence="2" key="1">
    <citation type="journal article" date="2023" name="Front. Microbiol.">
        <title>Genomic-based phylogenetic and metabolic analyses of the genus Natronomonas, and description of Natronomonas aquatica sp. nov.</title>
        <authorList>
            <person name="Garcia-Roldan A."/>
            <person name="Duran-Viseras A."/>
            <person name="de la Haba R.R."/>
            <person name="Corral P."/>
            <person name="Sanchez-Porro C."/>
            <person name="Ventosa A."/>
        </authorList>
    </citation>
    <scope>NUCLEOTIDE SEQUENCE</scope>
    <source>
        <strain evidence="2">F2-12</strain>
    </source>
</reference>
<dbReference type="PANTHER" id="PTHR20992">
    <property type="entry name" value="AT15442P-RELATED"/>
    <property type="match status" value="1"/>
</dbReference>
<feature type="transmembrane region" description="Helical" evidence="1">
    <location>
        <begin position="243"/>
        <end position="266"/>
    </location>
</feature>
<organism evidence="2 3">
    <name type="scientific">Natronomonas aquatica</name>
    <dbReference type="NCBI Taxonomy" id="2841590"/>
    <lineage>
        <taxon>Archaea</taxon>
        <taxon>Methanobacteriati</taxon>
        <taxon>Methanobacteriota</taxon>
        <taxon>Stenosarchaea group</taxon>
        <taxon>Halobacteria</taxon>
        <taxon>Halobacteriales</taxon>
        <taxon>Natronomonadaceae</taxon>
        <taxon>Natronomonas</taxon>
    </lineage>
</organism>
<keyword evidence="1" id="KW-1133">Transmembrane helix</keyword>
<dbReference type="InterPro" id="IPR005240">
    <property type="entry name" value="DUF389"/>
</dbReference>
<evidence type="ECO:0000256" key="1">
    <source>
        <dbReference type="SAM" id="Phobius"/>
    </source>
</evidence>
<feature type="transmembrane region" description="Helical" evidence="1">
    <location>
        <begin position="110"/>
        <end position="134"/>
    </location>
</feature>
<proteinExistence type="predicted"/>
<dbReference type="Pfam" id="PF04087">
    <property type="entry name" value="DUF389"/>
    <property type="match status" value="1"/>
</dbReference>
<accession>A0A9R1CU02</accession>
<keyword evidence="1" id="KW-0472">Membrane</keyword>
<evidence type="ECO:0000313" key="3">
    <source>
        <dbReference type="Proteomes" id="UP001139494"/>
    </source>
</evidence>
<dbReference type="EMBL" id="JAHLKM010000009">
    <property type="protein sequence ID" value="MCQ4333541.1"/>
    <property type="molecule type" value="Genomic_DNA"/>
</dbReference>
<feature type="transmembrane region" description="Helical" evidence="1">
    <location>
        <begin position="272"/>
        <end position="297"/>
    </location>
</feature>
<dbReference type="AlphaFoldDB" id="A0A9R1CU02"/>
<dbReference type="RefSeq" id="WP_256029564.1">
    <property type="nucleotide sequence ID" value="NZ_JAHLKM010000009.1"/>
</dbReference>
<evidence type="ECO:0000313" key="2">
    <source>
        <dbReference type="EMBL" id="MCQ4333541.1"/>
    </source>
</evidence>
<feature type="transmembrane region" description="Helical" evidence="1">
    <location>
        <begin position="174"/>
        <end position="195"/>
    </location>
</feature>
<keyword evidence="3" id="KW-1185">Reference proteome</keyword>
<name>A0A9R1CU02_9EURY</name>
<dbReference type="NCBIfam" id="TIGR00341">
    <property type="entry name" value="TIGR00341 family protein"/>
    <property type="match status" value="1"/>
</dbReference>
<feature type="transmembrane region" description="Helical" evidence="1">
    <location>
        <begin position="140"/>
        <end position="162"/>
    </location>
</feature>
<feature type="transmembrane region" description="Helical" evidence="1">
    <location>
        <begin position="215"/>
        <end position="236"/>
    </location>
</feature>
<dbReference type="Proteomes" id="UP001139494">
    <property type="component" value="Unassembled WGS sequence"/>
</dbReference>
<protein>
    <submittedName>
        <fullName evidence="2">TIGR00341 family protein</fullName>
    </submittedName>
</protein>
<sequence>MRLVQVTIPTGKRETVLELLDEEGIDYVVTDETSGRTYTAVAYFPLPTNAVEPVLEKLREIGLEREAYTVVVSAETVESEQFDALKETYAEDTNEERIARQELEARAEELAAALPTYVTMTVVSAIIATAGLLLDSPATVVGSMVIAPLIGPAMAAAVGSVIDDGELFRRGIGLQVLGIVLAVISATVFALFVQTANLVPPGLDPLTLSEVEERLSPSVLSLAVALGAGVAGAMSLMTGVSAALVGVMIAVALIPPAATVGIGLAYGVPSLAVGSAVLVAVNVLSINLAALVVLWYGGYRPEQFFRHDRAKIATLKRVAALVGAIALLSVFLGGVTYDSYQTAQTEQEIREGVATELEDPAYSGYELLELEVRTETENLLFRHPTTVAVTVGVPPDVPRSGLADGIESRLADEYELAVDVQVRYLEIQWSR</sequence>
<feature type="transmembrane region" description="Helical" evidence="1">
    <location>
        <begin position="318"/>
        <end position="337"/>
    </location>
</feature>
<dbReference type="PANTHER" id="PTHR20992:SF9">
    <property type="entry name" value="AT15442P-RELATED"/>
    <property type="match status" value="1"/>
</dbReference>
<gene>
    <name evidence="2" type="ORF">KM295_08640</name>
</gene>
<comment type="caution">
    <text evidence="2">The sequence shown here is derived from an EMBL/GenBank/DDBJ whole genome shotgun (WGS) entry which is preliminary data.</text>
</comment>
<keyword evidence="1" id="KW-0812">Transmembrane</keyword>